<protein>
    <submittedName>
        <fullName evidence="2">Uncharacterized protein</fullName>
    </submittedName>
</protein>
<organism evidence="2 3">
    <name type="scientific">Adineta ricciae</name>
    <name type="common">Rotifer</name>
    <dbReference type="NCBI Taxonomy" id="249248"/>
    <lineage>
        <taxon>Eukaryota</taxon>
        <taxon>Metazoa</taxon>
        <taxon>Spiralia</taxon>
        <taxon>Gnathifera</taxon>
        <taxon>Rotifera</taxon>
        <taxon>Eurotatoria</taxon>
        <taxon>Bdelloidea</taxon>
        <taxon>Adinetida</taxon>
        <taxon>Adinetidae</taxon>
        <taxon>Adineta</taxon>
    </lineage>
</organism>
<feature type="coiled-coil region" evidence="1">
    <location>
        <begin position="14"/>
        <end position="41"/>
    </location>
</feature>
<keyword evidence="1" id="KW-0175">Coiled coil</keyword>
<sequence>MALYNTSSTDVIPLHKLTSSKKKLENELMNLAEKNVDKDILDHVHGSLLGLTIGDAVRTSSQWRRRTSPLQNPVMDLHGGGTWNLAAGQVSIFNGKTCFDIGELTKRFLLEFKRRQLNFTKDNYIPTGDIDYLRDPKLLNLFDMLVAHGDSIAVDARRYYDTLIIVALHDENKEQLLNESFYNLHRSWIDCIEFHEQVLAINHGSYRRANGYDSGIQGGGYIS</sequence>
<reference evidence="2" key="1">
    <citation type="submission" date="2021-02" db="EMBL/GenBank/DDBJ databases">
        <authorList>
            <person name="Nowell W R."/>
        </authorList>
    </citation>
    <scope>NUCLEOTIDE SEQUENCE</scope>
</reference>
<dbReference type="AlphaFoldDB" id="A0A814JA84"/>
<name>A0A814JA84_ADIRI</name>
<evidence type="ECO:0000256" key="1">
    <source>
        <dbReference type="SAM" id="Coils"/>
    </source>
</evidence>
<keyword evidence="3" id="KW-1185">Reference proteome</keyword>
<dbReference type="Proteomes" id="UP000663828">
    <property type="component" value="Unassembled WGS sequence"/>
</dbReference>
<dbReference type="InterPro" id="IPR036705">
    <property type="entry name" value="Ribosyl_crysJ1_sf"/>
</dbReference>
<accession>A0A814JA84</accession>
<gene>
    <name evidence="2" type="ORF">XAT740_LOCUS14981</name>
</gene>
<evidence type="ECO:0000313" key="2">
    <source>
        <dbReference type="EMBL" id="CAF1035498.1"/>
    </source>
</evidence>
<comment type="caution">
    <text evidence="2">The sequence shown here is derived from an EMBL/GenBank/DDBJ whole genome shotgun (WGS) entry which is preliminary data.</text>
</comment>
<dbReference type="EMBL" id="CAJNOR010000914">
    <property type="protein sequence ID" value="CAF1035498.1"/>
    <property type="molecule type" value="Genomic_DNA"/>
</dbReference>
<evidence type="ECO:0000313" key="3">
    <source>
        <dbReference type="Proteomes" id="UP000663828"/>
    </source>
</evidence>
<proteinExistence type="predicted"/>
<dbReference type="SUPFAM" id="SSF101478">
    <property type="entry name" value="ADP-ribosylglycohydrolase"/>
    <property type="match status" value="1"/>
</dbReference>